<keyword evidence="5" id="KW-0406">Ion transport</keyword>
<evidence type="ECO:0000256" key="10">
    <source>
        <dbReference type="SAM" id="Phobius"/>
    </source>
</evidence>
<keyword evidence="8" id="KW-0868">Chloride</keyword>
<dbReference type="Gene3D" id="1.10.3080.10">
    <property type="entry name" value="Clc chloride channel"/>
    <property type="match status" value="1"/>
</dbReference>
<keyword evidence="12" id="KW-1185">Reference proteome</keyword>
<comment type="subcellular location">
    <subcellularLocation>
        <location evidence="1">Membrane</location>
        <topology evidence="1">Multi-pass membrane protein</topology>
    </subcellularLocation>
</comment>
<feature type="transmembrane region" description="Helical" evidence="10">
    <location>
        <begin position="408"/>
        <end position="428"/>
    </location>
</feature>
<feature type="transmembrane region" description="Helical" evidence="10">
    <location>
        <begin position="65"/>
        <end position="85"/>
    </location>
</feature>
<name>A0A4R8IBG8_9FLAO</name>
<dbReference type="GO" id="GO:0005254">
    <property type="term" value="F:chloride channel activity"/>
    <property type="evidence" value="ECO:0007669"/>
    <property type="project" value="UniProtKB-KW"/>
</dbReference>
<gene>
    <name evidence="11" type="ORF">B0I22_1081</name>
</gene>
<evidence type="ECO:0000256" key="6">
    <source>
        <dbReference type="ARBA" id="ARBA00023136"/>
    </source>
</evidence>
<dbReference type="SUPFAM" id="SSF81340">
    <property type="entry name" value="Clc chloride channel"/>
    <property type="match status" value="1"/>
</dbReference>
<evidence type="ECO:0000256" key="5">
    <source>
        <dbReference type="ARBA" id="ARBA00023065"/>
    </source>
</evidence>
<dbReference type="OrthoDB" id="9812438at2"/>
<proteinExistence type="predicted"/>
<dbReference type="EMBL" id="SOEO01000001">
    <property type="protein sequence ID" value="TDX86920.1"/>
    <property type="molecule type" value="Genomic_DNA"/>
</dbReference>
<dbReference type="PANTHER" id="PTHR43427:SF6">
    <property type="entry name" value="CHLORIDE CHANNEL PROTEIN CLC-E"/>
    <property type="match status" value="1"/>
</dbReference>
<evidence type="ECO:0000256" key="2">
    <source>
        <dbReference type="ARBA" id="ARBA00022448"/>
    </source>
</evidence>
<keyword evidence="9" id="KW-0407">Ion channel</keyword>
<keyword evidence="6 10" id="KW-0472">Membrane</keyword>
<feature type="transmembrane region" description="Helical" evidence="10">
    <location>
        <begin position="175"/>
        <end position="199"/>
    </location>
</feature>
<feature type="transmembrane region" description="Helical" evidence="10">
    <location>
        <begin position="28"/>
        <end position="53"/>
    </location>
</feature>
<evidence type="ECO:0000256" key="8">
    <source>
        <dbReference type="ARBA" id="ARBA00023214"/>
    </source>
</evidence>
<dbReference type="AlphaFoldDB" id="A0A4R8IBG8"/>
<feature type="transmembrane region" description="Helical" evidence="10">
    <location>
        <begin position="211"/>
        <end position="236"/>
    </location>
</feature>
<evidence type="ECO:0000256" key="9">
    <source>
        <dbReference type="ARBA" id="ARBA00023303"/>
    </source>
</evidence>
<dbReference type="InterPro" id="IPR050368">
    <property type="entry name" value="ClC-type_chloride_channel"/>
</dbReference>
<evidence type="ECO:0000256" key="3">
    <source>
        <dbReference type="ARBA" id="ARBA00022692"/>
    </source>
</evidence>
<dbReference type="InterPro" id="IPR014743">
    <property type="entry name" value="Cl-channel_core"/>
</dbReference>
<comment type="caution">
    <text evidence="11">The sequence shown here is derived from an EMBL/GenBank/DDBJ whole genome shotgun (WGS) entry which is preliminary data.</text>
</comment>
<protein>
    <submittedName>
        <fullName evidence="11">H+/Cl-antiporter ClcA</fullName>
    </submittedName>
</protein>
<evidence type="ECO:0000256" key="1">
    <source>
        <dbReference type="ARBA" id="ARBA00004141"/>
    </source>
</evidence>
<dbReference type="Pfam" id="PF00654">
    <property type="entry name" value="Voltage_CLC"/>
    <property type="match status" value="1"/>
</dbReference>
<dbReference type="InterPro" id="IPR001807">
    <property type="entry name" value="ClC"/>
</dbReference>
<evidence type="ECO:0000313" key="11">
    <source>
        <dbReference type="EMBL" id="TDX86920.1"/>
    </source>
</evidence>
<sequence length="448" mass="49445">MKRLIRYARTILKKSFDNIRNERLKENLLQAVPFWIGSIITGIIAVLYAQIFAFGEHTLNKILNWHLWMIFIIAPAGFVLSWWLVKKYAPYAKGSGIPQVMASVELANPRDNHLIHKLLSFRIIIIKILSSFVLVSSGGAIGREGPTIQIAGSIFRKVYEFLPAWWPKISKKNMILTGAAAGLSAAFNTPLGGIVFAVEELSKTHINYFKTALFTAVIIAGLTAQSFAGSYLYLGYPKTSDVTLWIMFPIIFVSGIAGILSSQLSVAMLKINRLKKKLKTDLSNVVFLVICGLIVATIAYFINRDILGSGKDIIERVLFTENKTEAWYVPILRMLGPALAFTSGGAGGIFAPALSTGASIGSVFANLMNLTDNETNVLILAGMVSFLTGITRAPFTSAILVLEMTDRHSLIFHLMLAGMMSSIFSVLVSRHSLYEELKINFLRDIKKD</sequence>
<organism evidence="11 12">
    <name type="scientific">Epilithonimonas xixisoli</name>
    <dbReference type="NCBI Taxonomy" id="1476462"/>
    <lineage>
        <taxon>Bacteria</taxon>
        <taxon>Pseudomonadati</taxon>
        <taxon>Bacteroidota</taxon>
        <taxon>Flavobacteriia</taxon>
        <taxon>Flavobacteriales</taxon>
        <taxon>Weeksellaceae</taxon>
        <taxon>Chryseobacterium group</taxon>
        <taxon>Epilithonimonas</taxon>
    </lineage>
</organism>
<feature type="transmembrane region" description="Helical" evidence="10">
    <location>
        <begin position="242"/>
        <end position="261"/>
    </location>
</feature>
<feature type="transmembrane region" description="Helical" evidence="10">
    <location>
        <begin position="338"/>
        <end position="365"/>
    </location>
</feature>
<feature type="transmembrane region" description="Helical" evidence="10">
    <location>
        <begin position="377"/>
        <end position="402"/>
    </location>
</feature>
<accession>A0A4R8IBG8</accession>
<dbReference type="PANTHER" id="PTHR43427">
    <property type="entry name" value="CHLORIDE CHANNEL PROTEIN CLC-E"/>
    <property type="match status" value="1"/>
</dbReference>
<feature type="transmembrane region" description="Helical" evidence="10">
    <location>
        <begin position="119"/>
        <end position="141"/>
    </location>
</feature>
<evidence type="ECO:0000313" key="12">
    <source>
        <dbReference type="Proteomes" id="UP000295313"/>
    </source>
</evidence>
<evidence type="ECO:0000256" key="4">
    <source>
        <dbReference type="ARBA" id="ARBA00022989"/>
    </source>
</evidence>
<reference evidence="11 12" key="1">
    <citation type="submission" date="2019-03" db="EMBL/GenBank/DDBJ databases">
        <title>Genomic Encyclopedia of Type Strains, Phase III (KMG-III): the genomes of soil and plant-associated and newly described type strains.</title>
        <authorList>
            <person name="Whitman W."/>
        </authorList>
    </citation>
    <scope>NUCLEOTIDE SEQUENCE [LARGE SCALE GENOMIC DNA]</scope>
    <source>
        <strain evidence="11 12">CGMCC 1.12802</strain>
    </source>
</reference>
<dbReference type="Proteomes" id="UP000295313">
    <property type="component" value="Unassembled WGS sequence"/>
</dbReference>
<evidence type="ECO:0000256" key="7">
    <source>
        <dbReference type="ARBA" id="ARBA00023173"/>
    </source>
</evidence>
<feature type="transmembrane region" description="Helical" evidence="10">
    <location>
        <begin position="282"/>
        <end position="302"/>
    </location>
</feature>
<keyword evidence="3 10" id="KW-0812">Transmembrane</keyword>
<dbReference type="PRINTS" id="PR00762">
    <property type="entry name" value="CLCHANNEL"/>
</dbReference>
<keyword evidence="7" id="KW-0869">Chloride channel</keyword>
<dbReference type="CDD" id="cd01034">
    <property type="entry name" value="EriC_like"/>
    <property type="match status" value="1"/>
</dbReference>
<dbReference type="GO" id="GO:0034707">
    <property type="term" value="C:chloride channel complex"/>
    <property type="evidence" value="ECO:0007669"/>
    <property type="project" value="UniProtKB-KW"/>
</dbReference>
<keyword evidence="4 10" id="KW-1133">Transmembrane helix</keyword>
<keyword evidence="2" id="KW-0813">Transport</keyword>
<dbReference type="RefSeq" id="WP_133943553.1">
    <property type="nucleotide sequence ID" value="NZ_SOEO01000001.1"/>
</dbReference>